<dbReference type="RefSeq" id="WP_348759034.1">
    <property type="nucleotide sequence ID" value="NZ_OZ026884.1"/>
</dbReference>
<dbReference type="InterPro" id="IPR018950">
    <property type="entry name" value="DiS-bond_isomerase_DsbC/G_N"/>
</dbReference>
<dbReference type="Pfam" id="PF10411">
    <property type="entry name" value="DsbC_N"/>
    <property type="match status" value="1"/>
</dbReference>
<dbReference type="Gene3D" id="3.10.450.70">
    <property type="entry name" value="Disulphide bond isomerase, DsbC/G, N-terminal"/>
    <property type="match status" value="1"/>
</dbReference>
<evidence type="ECO:0000259" key="9">
    <source>
        <dbReference type="Pfam" id="PF13098"/>
    </source>
</evidence>
<dbReference type="Pfam" id="PF13098">
    <property type="entry name" value="Thioredoxin_2"/>
    <property type="match status" value="1"/>
</dbReference>
<feature type="domain" description="Thioredoxin-like fold" evidence="9">
    <location>
        <begin position="115"/>
        <end position="237"/>
    </location>
</feature>
<evidence type="ECO:0000313" key="10">
    <source>
        <dbReference type="EMBL" id="CAL1239489.1"/>
    </source>
</evidence>
<name>A0ABP1C5K3_9GAMM</name>
<gene>
    <name evidence="10" type="ORF">MECH1_V1_0713</name>
</gene>
<evidence type="ECO:0000256" key="7">
    <source>
        <dbReference type="RuleBase" id="RU364038"/>
    </source>
</evidence>
<feature type="chain" id="PRO_5044988603" description="Thiol:disulfide interchange protein" evidence="7">
    <location>
        <begin position="26"/>
        <end position="248"/>
    </location>
</feature>
<feature type="domain" description="Disulphide bond isomerase DsbC/G N-terminal" evidence="8">
    <location>
        <begin position="23"/>
        <end position="90"/>
    </location>
</feature>
<dbReference type="Proteomes" id="UP001497493">
    <property type="component" value="Chromosome"/>
</dbReference>
<comment type="subcellular location">
    <subcellularLocation>
        <location evidence="1 7">Periplasm</location>
    </subcellularLocation>
</comment>
<dbReference type="InterPro" id="IPR036249">
    <property type="entry name" value="Thioredoxin-like_sf"/>
</dbReference>
<evidence type="ECO:0000313" key="11">
    <source>
        <dbReference type="Proteomes" id="UP001497493"/>
    </source>
</evidence>
<reference evidence="10 11" key="1">
    <citation type="submission" date="2024-04" db="EMBL/GenBank/DDBJ databases">
        <authorList>
            <person name="Cremers G."/>
        </authorList>
    </citation>
    <scope>NUCLEOTIDE SEQUENCE [LARGE SCALE GENOMIC DNA]</scope>
    <source>
        <strain evidence="10">MeCH1-AG</strain>
    </source>
</reference>
<evidence type="ECO:0000256" key="4">
    <source>
        <dbReference type="ARBA" id="ARBA00022764"/>
    </source>
</evidence>
<evidence type="ECO:0000256" key="5">
    <source>
        <dbReference type="ARBA" id="ARBA00023157"/>
    </source>
</evidence>
<sequence length="248" mass="26958">MRHTRKLFIAAGYGLALGFSAAAGAADTQAIAAALKQALPGIAPDSIQPSPVKGLFEVVVGPKLFYVSEDGRYLIQGSLIDAKERKDLTEARLTGARLNALNKVGLGKMIVFKPKNPKHVAYVFTDIDCGYCRKLHSEIDQYLREGIEIRYLFFPRAGEGSDSYYKAVSVWCAKDRNQALTRAKRGEAPERKECDNPVDEHMALGNAMGATGTPMIVTEQGNLLPGYVPAAQLSRILAQEDATAQSKQ</sequence>
<protein>
    <recommendedName>
        <fullName evidence="7">Thiol:disulfide interchange protein</fullName>
    </recommendedName>
</protein>
<comment type="similarity">
    <text evidence="2 7">Belongs to the thioredoxin family. DsbC subfamily.</text>
</comment>
<accession>A0ABP1C5K3</accession>
<dbReference type="InterPro" id="IPR051470">
    <property type="entry name" value="Thiol:disulfide_interchange"/>
</dbReference>
<keyword evidence="11" id="KW-1185">Reference proteome</keyword>
<dbReference type="EMBL" id="OZ026884">
    <property type="protein sequence ID" value="CAL1239489.1"/>
    <property type="molecule type" value="Genomic_DNA"/>
</dbReference>
<evidence type="ECO:0000256" key="1">
    <source>
        <dbReference type="ARBA" id="ARBA00004418"/>
    </source>
</evidence>
<organism evidence="10 11">
    <name type="scientific">Candidatus Methylocalor cossyra</name>
    <dbReference type="NCBI Taxonomy" id="3108543"/>
    <lineage>
        <taxon>Bacteria</taxon>
        <taxon>Pseudomonadati</taxon>
        <taxon>Pseudomonadota</taxon>
        <taxon>Gammaproteobacteria</taxon>
        <taxon>Methylococcales</taxon>
        <taxon>Methylococcaceae</taxon>
        <taxon>Candidatus Methylocalor</taxon>
    </lineage>
</organism>
<evidence type="ECO:0000256" key="6">
    <source>
        <dbReference type="ARBA" id="ARBA00023284"/>
    </source>
</evidence>
<evidence type="ECO:0000256" key="3">
    <source>
        <dbReference type="ARBA" id="ARBA00022729"/>
    </source>
</evidence>
<feature type="signal peptide" evidence="7">
    <location>
        <begin position="1"/>
        <end position="25"/>
    </location>
</feature>
<dbReference type="InterPro" id="IPR012336">
    <property type="entry name" value="Thioredoxin-like_fold"/>
</dbReference>
<dbReference type="InterPro" id="IPR009094">
    <property type="entry name" value="DiS-bond_isomerase_DsbC/G_N_sf"/>
</dbReference>
<dbReference type="PANTHER" id="PTHR35272">
    <property type="entry name" value="THIOL:DISULFIDE INTERCHANGE PROTEIN DSBC-RELATED"/>
    <property type="match status" value="1"/>
</dbReference>
<dbReference type="InterPro" id="IPR033954">
    <property type="entry name" value="DiS-bond_Isoase_DsbC/G"/>
</dbReference>
<keyword evidence="3 7" id="KW-0732">Signal</keyword>
<comment type="function">
    <text evidence="7">Required for disulfide bond formation in some periplasmic proteins. Acts by transferring its disulfide bond to other proteins and is reduced in the process.</text>
</comment>
<dbReference type="CDD" id="cd03020">
    <property type="entry name" value="DsbA_DsbC_DsbG"/>
    <property type="match status" value="1"/>
</dbReference>
<dbReference type="SUPFAM" id="SSF54423">
    <property type="entry name" value="DsbC/DsbG N-terminal domain-like"/>
    <property type="match status" value="1"/>
</dbReference>
<evidence type="ECO:0000256" key="2">
    <source>
        <dbReference type="ARBA" id="ARBA00009813"/>
    </source>
</evidence>
<dbReference type="Gene3D" id="3.40.30.10">
    <property type="entry name" value="Glutaredoxin"/>
    <property type="match status" value="1"/>
</dbReference>
<keyword evidence="4 7" id="KW-0574">Periplasm</keyword>
<evidence type="ECO:0000259" key="8">
    <source>
        <dbReference type="Pfam" id="PF10411"/>
    </source>
</evidence>
<dbReference type="SUPFAM" id="SSF52833">
    <property type="entry name" value="Thioredoxin-like"/>
    <property type="match status" value="1"/>
</dbReference>
<keyword evidence="6 7" id="KW-0676">Redox-active center</keyword>
<proteinExistence type="inferred from homology"/>
<dbReference type="PANTHER" id="PTHR35272:SF3">
    <property type="entry name" value="THIOL:DISULFIDE INTERCHANGE PROTEIN DSBC"/>
    <property type="match status" value="1"/>
</dbReference>
<keyword evidence="5" id="KW-1015">Disulfide bond</keyword>